<feature type="region of interest" description="Disordered" evidence="1">
    <location>
        <begin position="67"/>
        <end position="89"/>
    </location>
</feature>
<evidence type="ECO:0000313" key="3">
    <source>
        <dbReference type="Proteomes" id="UP000324222"/>
    </source>
</evidence>
<name>A0A5B7ITC9_PORTR</name>
<protein>
    <submittedName>
        <fullName evidence="2">Uncharacterized protein</fullName>
    </submittedName>
</protein>
<sequence length="89" mass="9644">MVIVSRVSRQHLPYLPHVVNEGVLRPTRAESVIALHLPCVMTNSTPPDAAVMLSEDVTLSGRRKLSRLGHSPNHLLPACPATADSPHHS</sequence>
<reference evidence="2 3" key="1">
    <citation type="submission" date="2019-05" db="EMBL/GenBank/DDBJ databases">
        <title>Another draft genome of Portunus trituberculatus and its Hox gene families provides insights of decapod evolution.</title>
        <authorList>
            <person name="Jeong J.-H."/>
            <person name="Song I."/>
            <person name="Kim S."/>
            <person name="Choi T."/>
            <person name="Kim D."/>
            <person name="Ryu S."/>
            <person name="Kim W."/>
        </authorList>
    </citation>
    <scope>NUCLEOTIDE SEQUENCE [LARGE SCALE GENOMIC DNA]</scope>
    <source>
        <tissue evidence="2">Muscle</tissue>
    </source>
</reference>
<accession>A0A5B7ITC9</accession>
<evidence type="ECO:0000313" key="2">
    <source>
        <dbReference type="EMBL" id="MPC87152.1"/>
    </source>
</evidence>
<keyword evidence="3" id="KW-1185">Reference proteome</keyword>
<dbReference type="Proteomes" id="UP000324222">
    <property type="component" value="Unassembled WGS sequence"/>
</dbReference>
<dbReference type="AlphaFoldDB" id="A0A5B7ITC9"/>
<proteinExistence type="predicted"/>
<gene>
    <name evidence="2" type="ORF">E2C01_082004</name>
</gene>
<dbReference type="EMBL" id="VSRR010073633">
    <property type="protein sequence ID" value="MPC87152.1"/>
    <property type="molecule type" value="Genomic_DNA"/>
</dbReference>
<comment type="caution">
    <text evidence="2">The sequence shown here is derived from an EMBL/GenBank/DDBJ whole genome shotgun (WGS) entry which is preliminary data.</text>
</comment>
<evidence type="ECO:0000256" key="1">
    <source>
        <dbReference type="SAM" id="MobiDB-lite"/>
    </source>
</evidence>
<organism evidence="2 3">
    <name type="scientific">Portunus trituberculatus</name>
    <name type="common">Swimming crab</name>
    <name type="synonym">Neptunus trituberculatus</name>
    <dbReference type="NCBI Taxonomy" id="210409"/>
    <lineage>
        <taxon>Eukaryota</taxon>
        <taxon>Metazoa</taxon>
        <taxon>Ecdysozoa</taxon>
        <taxon>Arthropoda</taxon>
        <taxon>Crustacea</taxon>
        <taxon>Multicrustacea</taxon>
        <taxon>Malacostraca</taxon>
        <taxon>Eumalacostraca</taxon>
        <taxon>Eucarida</taxon>
        <taxon>Decapoda</taxon>
        <taxon>Pleocyemata</taxon>
        <taxon>Brachyura</taxon>
        <taxon>Eubrachyura</taxon>
        <taxon>Portunoidea</taxon>
        <taxon>Portunidae</taxon>
        <taxon>Portuninae</taxon>
        <taxon>Portunus</taxon>
    </lineage>
</organism>